<evidence type="ECO:0008006" key="3">
    <source>
        <dbReference type="Google" id="ProtNLM"/>
    </source>
</evidence>
<accession>A0A255DD71</accession>
<organism evidence="1 2">
    <name type="scientific">Mycolicibacterium sphagni</name>
    <dbReference type="NCBI Taxonomy" id="1786"/>
    <lineage>
        <taxon>Bacteria</taxon>
        <taxon>Bacillati</taxon>
        <taxon>Actinomycetota</taxon>
        <taxon>Actinomycetes</taxon>
        <taxon>Mycobacteriales</taxon>
        <taxon>Mycobacteriaceae</taxon>
        <taxon>Mycolicibacterium</taxon>
    </lineage>
</organism>
<proteinExistence type="predicted"/>
<dbReference type="InterPro" id="IPR021276">
    <property type="entry name" value="DUF2855"/>
</dbReference>
<protein>
    <recommendedName>
        <fullName evidence="3">DUF2855 domain-containing protein</fullName>
    </recommendedName>
</protein>
<keyword evidence="2" id="KW-1185">Reference proteome</keyword>
<dbReference type="SUPFAM" id="SSF50129">
    <property type="entry name" value="GroES-like"/>
    <property type="match status" value="1"/>
</dbReference>
<sequence>MTIRLAVARTDLRALRWTEAPAKSLDDGEVRLRVDTFALTSNNITYAAFGDAMNYWQFFPTGDPGTGCIPVWGFASVIESRCPGVEVGERFYGYWPIGDEAVLQATDVHPGGFTDGAEHRRALHAIYNQYVRCSTDPGYVADREAQQALLRPLFATSFLIDDFLVDNQFFGATTVVLSSASSKTAYGTAFCLARRRGRAEAVSVVGLTSPANAAFTRSLGCYDDMVCYEDVATSLPEVASVYVDFSGDAAVRAAVHRRLGDRLAYSCAVGGTHWDAMGGGGELPGPAPVLFFAPDQVRKRAADWGPTGLQERMAEAWTAFMAPVTNADHPWLTVVTGQGQDAVEHCYTALLDGAVPAHEGHILSV</sequence>
<dbReference type="Pfam" id="PF11017">
    <property type="entry name" value="DUF2855"/>
    <property type="match status" value="1"/>
</dbReference>
<comment type="caution">
    <text evidence="1">The sequence shown here is derived from an EMBL/GenBank/DDBJ whole genome shotgun (WGS) entry which is preliminary data.</text>
</comment>
<reference evidence="1 2" key="1">
    <citation type="submission" date="2017-07" db="EMBL/GenBank/DDBJ databases">
        <title>The new phylogeny of genus Mycobacterium.</title>
        <authorList>
            <person name="Tortoli E."/>
            <person name="Trovato A."/>
            <person name="Cirillo D.M."/>
        </authorList>
    </citation>
    <scope>NUCLEOTIDE SEQUENCE [LARGE SCALE GENOMIC DNA]</scope>
    <source>
        <strain evidence="1 2">ATCC 33027</strain>
    </source>
</reference>
<dbReference type="Proteomes" id="UP000216063">
    <property type="component" value="Unassembled WGS sequence"/>
</dbReference>
<dbReference type="OrthoDB" id="8953110at2"/>
<evidence type="ECO:0000313" key="2">
    <source>
        <dbReference type="Proteomes" id="UP000216063"/>
    </source>
</evidence>
<gene>
    <name evidence="1" type="ORF">CG716_19605</name>
</gene>
<name>A0A255DD71_9MYCO</name>
<dbReference type="InterPro" id="IPR011032">
    <property type="entry name" value="GroES-like_sf"/>
</dbReference>
<evidence type="ECO:0000313" key="1">
    <source>
        <dbReference type="EMBL" id="OYN77060.1"/>
    </source>
</evidence>
<dbReference type="EMBL" id="NOZR01000018">
    <property type="protein sequence ID" value="OYN77060.1"/>
    <property type="molecule type" value="Genomic_DNA"/>
</dbReference>
<dbReference type="AlphaFoldDB" id="A0A255DD71"/>
<dbReference type="RefSeq" id="WP_094482663.1">
    <property type="nucleotide sequence ID" value="NZ_NOZR01000018.1"/>
</dbReference>